<gene>
    <name evidence="1" type="ordered locus">Smar_1372</name>
</gene>
<dbReference type="AlphaFoldDB" id="A3DPA3"/>
<dbReference type="GeneID" id="4907204"/>
<evidence type="ECO:0000313" key="2">
    <source>
        <dbReference type="Proteomes" id="UP000000254"/>
    </source>
</evidence>
<keyword evidence="2" id="KW-1185">Reference proteome</keyword>
<reference evidence="1 2" key="2">
    <citation type="journal article" date="2009" name="Stand. Genomic Sci.">
        <title>Complete genome sequence of Staphylothermus marinus Stetter and Fiala 1986 type strain F1.</title>
        <authorList>
            <person name="Anderson I.J."/>
            <person name="Sun H."/>
            <person name="Lapidus A."/>
            <person name="Copeland A."/>
            <person name="Glavina Del Rio T."/>
            <person name="Tice H."/>
            <person name="Dalin E."/>
            <person name="Lucas S."/>
            <person name="Barry K."/>
            <person name="Land M."/>
            <person name="Richardson P."/>
            <person name="Huber H."/>
            <person name="Kyrpides N.C."/>
        </authorList>
    </citation>
    <scope>NUCLEOTIDE SEQUENCE [LARGE SCALE GENOMIC DNA]</scope>
    <source>
        <strain evidence="2">ATCC 43588 / DSM 3639 / JCM 9404 / F1</strain>
    </source>
</reference>
<reference evidence="2" key="1">
    <citation type="journal article" date="2009" name="BMC Genomics">
        <title>The complete genome sequence of Staphylothermus marinus reveals differences in sulfur metabolism among heterotrophic Crenarchaeota.</title>
        <authorList>
            <person name="Anderson I.J."/>
            <person name="Dharmarajan L."/>
            <person name="Rodriguez J."/>
            <person name="Hooper S."/>
            <person name="Porat I."/>
            <person name="Ulrich L.E."/>
            <person name="Elkins J.G."/>
            <person name="Mavromatis K."/>
            <person name="Sun H."/>
            <person name="Land M."/>
            <person name="Lapidus A."/>
            <person name="Lucas S."/>
            <person name="Barry K."/>
            <person name="Huber H."/>
            <person name="Zhulin I.B."/>
            <person name="Whitman W.B."/>
            <person name="Mukhopadhyay B."/>
            <person name="Woese C."/>
            <person name="Bristow J."/>
            <person name="Kyrpides N."/>
        </authorList>
    </citation>
    <scope>NUCLEOTIDE SEQUENCE [LARGE SCALE GENOMIC DNA]</scope>
    <source>
        <strain evidence="2">ATCC 43588 / DSM 3639 / JCM 9404 / F1</strain>
    </source>
</reference>
<accession>A3DPA3</accession>
<dbReference type="RefSeq" id="WP_011839657.1">
    <property type="nucleotide sequence ID" value="NC_009033.1"/>
</dbReference>
<organism evidence="1 2">
    <name type="scientific">Staphylothermus marinus (strain ATCC 43588 / DSM 3639 / JCM 9404 / F1)</name>
    <dbReference type="NCBI Taxonomy" id="399550"/>
    <lineage>
        <taxon>Archaea</taxon>
        <taxon>Thermoproteota</taxon>
        <taxon>Thermoprotei</taxon>
        <taxon>Desulfurococcales</taxon>
        <taxon>Desulfurococcaceae</taxon>
        <taxon>Staphylothermus</taxon>
    </lineage>
</organism>
<evidence type="ECO:0000313" key="1">
    <source>
        <dbReference type="EMBL" id="ABN70463.1"/>
    </source>
</evidence>
<proteinExistence type="predicted"/>
<dbReference type="HOGENOM" id="CLU_2490597_0_0_2"/>
<protein>
    <submittedName>
        <fullName evidence="1">Uncharacterized protein</fullName>
    </submittedName>
</protein>
<dbReference type="EMBL" id="CP000575">
    <property type="protein sequence ID" value="ABN70463.1"/>
    <property type="molecule type" value="Genomic_DNA"/>
</dbReference>
<dbReference type="KEGG" id="smr:Smar_1372"/>
<name>A3DPA3_STAMF</name>
<sequence length="86" mass="9836">MSSVEANNLLKNILDGGISTSSVKPVSIDYSFPVKNKSYGILVVLPKKNMKPSNSSYNEWFNEALRQGFTHRLIYRFDNYIFLCLL</sequence>
<dbReference type="Proteomes" id="UP000000254">
    <property type="component" value="Chromosome"/>
</dbReference>